<proteinExistence type="predicted"/>
<dbReference type="InterPro" id="IPR032675">
    <property type="entry name" value="LRR_dom_sf"/>
</dbReference>
<evidence type="ECO:0000256" key="6">
    <source>
        <dbReference type="ARBA" id="ARBA00023136"/>
    </source>
</evidence>
<feature type="domain" description="Protein kinase" evidence="8">
    <location>
        <begin position="232"/>
        <end position="296"/>
    </location>
</feature>
<dbReference type="Gene3D" id="3.80.10.10">
    <property type="entry name" value="Ribonuclease Inhibitor"/>
    <property type="match status" value="1"/>
</dbReference>
<keyword evidence="3" id="KW-0812">Transmembrane</keyword>
<dbReference type="GO" id="GO:0016020">
    <property type="term" value="C:membrane"/>
    <property type="evidence" value="ECO:0007669"/>
    <property type="project" value="UniProtKB-SubCell"/>
</dbReference>
<evidence type="ECO:0000256" key="2">
    <source>
        <dbReference type="ARBA" id="ARBA00022614"/>
    </source>
</evidence>
<comment type="subcellular location">
    <subcellularLocation>
        <location evidence="1">Membrane</location>
    </subcellularLocation>
</comment>
<evidence type="ECO:0000256" key="1">
    <source>
        <dbReference type="ARBA" id="ARBA00004370"/>
    </source>
</evidence>
<dbReference type="SUPFAM" id="SSF56112">
    <property type="entry name" value="Protein kinase-like (PK-like)"/>
    <property type="match status" value="1"/>
</dbReference>
<evidence type="ECO:0000256" key="3">
    <source>
        <dbReference type="ARBA" id="ARBA00022692"/>
    </source>
</evidence>
<dbReference type="GO" id="GO:0004672">
    <property type="term" value="F:protein kinase activity"/>
    <property type="evidence" value="ECO:0007669"/>
    <property type="project" value="InterPro"/>
</dbReference>
<dbReference type="EMBL" id="AM448826">
    <property type="protein sequence ID" value="CAN78718.1"/>
    <property type="molecule type" value="Genomic_DNA"/>
</dbReference>
<dbReference type="AlphaFoldDB" id="A5B6Z2"/>
<keyword evidence="2" id="KW-0433">Leucine-rich repeat</keyword>
<accession>A5B6Z2</accession>
<dbReference type="Pfam" id="PF00560">
    <property type="entry name" value="LRR_1"/>
    <property type="match status" value="2"/>
</dbReference>
<dbReference type="SUPFAM" id="SSF52058">
    <property type="entry name" value="L domain-like"/>
    <property type="match status" value="1"/>
</dbReference>
<evidence type="ECO:0000313" key="9">
    <source>
        <dbReference type="EMBL" id="CAN78718.1"/>
    </source>
</evidence>
<keyword evidence="5" id="KW-1133">Transmembrane helix</keyword>
<name>A5B6Z2_VITVI</name>
<evidence type="ECO:0000256" key="7">
    <source>
        <dbReference type="ARBA" id="ARBA00023180"/>
    </source>
</evidence>
<organism evidence="9">
    <name type="scientific">Vitis vinifera</name>
    <name type="common">Grape</name>
    <dbReference type="NCBI Taxonomy" id="29760"/>
    <lineage>
        <taxon>Eukaryota</taxon>
        <taxon>Viridiplantae</taxon>
        <taxon>Streptophyta</taxon>
        <taxon>Embryophyta</taxon>
        <taxon>Tracheophyta</taxon>
        <taxon>Spermatophyta</taxon>
        <taxon>Magnoliopsida</taxon>
        <taxon>eudicotyledons</taxon>
        <taxon>Gunneridae</taxon>
        <taxon>Pentapetalae</taxon>
        <taxon>rosids</taxon>
        <taxon>Vitales</taxon>
        <taxon>Vitaceae</taxon>
        <taxon>Viteae</taxon>
        <taxon>Vitis</taxon>
    </lineage>
</organism>
<dbReference type="PROSITE" id="PS51450">
    <property type="entry name" value="LRR"/>
    <property type="match status" value="1"/>
</dbReference>
<dbReference type="PANTHER" id="PTHR48056:SF29">
    <property type="entry name" value="RECEPTOR-LIKE PROTEIN KINASE HSL1"/>
    <property type="match status" value="1"/>
</dbReference>
<dbReference type="Gene3D" id="1.10.510.10">
    <property type="entry name" value="Transferase(Phosphotransferase) domain 1"/>
    <property type="match status" value="1"/>
</dbReference>
<gene>
    <name evidence="9" type="ORF">VITISV_009351</name>
</gene>
<dbReference type="Pfam" id="PF00069">
    <property type="entry name" value="Pkinase"/>
    <property type="match status" value="1"/>
</dbReference>
<dbReference type="ExpressionAtlas" id="A5B6Z2">
    <property type="expression patterns" value="baseline and differential"/>
</dbReference>
<dbReference type="InterPro" id="IPR050647">
    <property type="entry name" value="Plant_LRR-RLKs"/>
</dbReference>
<reference evidence="9" key="1">
    <citation type="journal article" date="2007" name="PLoS ONE">
        <title>The first genome sequence of an elite grapevine cultivar (Pinot noir Vitis vinifera L.): coping with a highly heterozygous genome.</title>
        <authorList>
            <person name="Velasco R."/>
            <person name="Zharkikh A."/>
            <person name="Troggio M."/>
            <person name="Cartwright D.A."/>
            <person name="Cestaro A."/>
            <person name="Pruss D."/>
            <person name="Pindo M."/>
            <person name="FitzGerald L.M."/>
            <person name="Vezzulli S."/>
            <person name="Reid J."/>
            <person name="Malacarne G."/>
            <person name="Iliev D."/>
            <person name="Coppola G."/>
            <person name="Wardell B."/>
            <person name="Micheletti D."/>
            <person name="Macalma T."/>
            <person name="Facci M."/>
            <person name="Mitchell J.T."/>
            <person name="Perazzolli M."/>
            <person name="Eldredge G."/>
            <person name="Gatto P."/>
            <person name="Oyzerski R."/>
            <person name="Moretto M."/>
            <person name="Gutin N."/>
            <person name="Stefanini M."/>
            <person name="Chen Y."/>
            <person name="Segala C."/>
            <person name="Davenport C."/>
            <person name="Dematte L."/>
            <person name="Mraz A."/>
            <person name="Battilana J."/>
            <person name="Stormo K."/>
            <person name="Costa F."/>
            <person name="Tao Q."/>
            <person name="Si-Ammour A."/>
            <person name="Harkins T."/>
            <person name="Lackey A."/>
            <person name="Perbost C."/>
            <person name="Taillon B."/>
            <person name="Stella A."/>
            <person name="Solovyev V."/>
            <person name="Fawcett J.A."/>
            <person name="Sterck L."/>
            <person name="Vandepoele K."/>
            <person name="Grando S.M."/>
            <person name="Toppo S."/>
            <person name="Moser C."/>
            <person name="Lanchbury J."/>
            <person name="Bogden R."/>
            <person name="Skolnick M."/>
            <person name="Sgaramella V."/>
            <person name="Bhatnagar S.K."/>
            <person name="Fontana P."/>
            <person name="Gutin A."/>
            <person name="Van de Peer Y."/>
            <person name="Salamini F."/>
            <person name="Viola R."/>
        </authorList>
    </citation>
    <scope>NUCLEOTIDE SEQUENCE</scope>
</reference>
<keyword evidence="7" id="KW-0325">Glycoprotein</keyword>
<evidence type="ECO:0000259" key="8">
    <source>
        <dbReference type="Pfam" id="PF00069"/>
    </source>
</evidence>
<evidence type="ECO:0000256" key="5">
    <source>
        <dbReference type="ARBA" id="ARBA00022989"/>
    </source>
</evidence>
<evidence type="ECO:0000256" key="4">
    <source>
        <dbReference type="ARBA" id="ARBA00022737"/>
    </source>
</evidence>
<dbReference type="InterPro" id="IPR000719">
    <property type="entry name" value="Prot_kinase_dom"/>
</dbReference>
<dbReference type="InterPro" id="IPR001611">
    <property type="entry name" value="Leu-rich_rpt"/>
</dbReference>
<sequence>MHQQFRHCNFTPQTISEKIPATICDLMNLIVLDLSNNYIPGEFPDILNCSKLEYLLLLQKSFVGPIPADIDRLSRLRYLDLTANNFSGDIPATIGRLWDLFYLFLPFRKSLAHGRAEVSVDDGREFDRRNTGELQQSVESGTLGSLTQQIGSCCFLRPVHGTGDPIAAGISPEKLFAVRSRYRRCESRSISAGIGTTKEFCNKRRYSSLKQLRISGNLPGICKGQQHLARREFNAKIEDFGLAKMLVRQGEPNTMSEVAGTCGYLAPGYAYATKVNEKIDVYGFGVVLPELVTGRERNGEHMCLVEWAWGQFREGKTIEEVVNEEIKEQCNRAQVTTLFNLGSGALRHHHPIGPQ</sequence>
<protein>
    <recommendedName>
        <fullName evidence="8">Protein kinase domain-containing protein</fullName>
    </recommendedName>
</protein>
<dbReference type="PANTHER" id="PTHR48056">
    <property type="entry name" value="LRR RECEPTOR-LIKE SERINE/THREONINE-PROTEIN KINASE-RELATED"/>
    <property type="match status" value="1"/>
</dbReference>
<dbReference type="InterPro" id="IPR011009">
    <property type="entry name" value="Kinase-like_dom_sf"/>
</dbReference>
<keyword evidence="6" id="KW-0472">Membrane</keyword>
<dbReference type="GO" id="GO:0005524">
    <property type="term" value="F:ATP binding"/>
    <property type="evidence" value="ECO:0007669"/>
    <property type="project" value="InterPro"/>
</dbReference>
<keyword evidence="4" id="KW-0677">Repeat</keyword>